<name>A0A933L432_9HYPH</name>
<dbReference type="InterPro" id="IPR001387">
    <property type="entry name" value="Cro/C1-type_HTH"/>
</dbReference>
<sequence>MLSQKNKRARRALDAHIEAYRPAAGRPIPSRGWLRAIRDAIGMSGQQYADRLGVAWQSMADLEASEAGGTITLNSLRKAAAALNCRLVYAIVPDATSLEDMVNERAREIALSDLSRVVQTMRLEDQESAPDTLEARLNDQIAEHVRDGDLWSA</sequence>
<protein>
    <submittedName>
        <fullName evidence="1">Mobile mystery protein A</fullName>
    </submittedName>
</protein>
<dbReference type="EMBL" id="JACRAF010000064">
    <property type="protein sequence ID" value="MBI4923889.1"/>
    <property type="molecule type" value="Genomic_DNA"/>
</dbReference>
<dbReference type="CDD" id="cd00093">
    <property type="entry name" value="HTH_XRE"/>
    <property type="match status" value="1"/>
</dbReference>
<dbReference type="InterPro" id="IPR010982">
    <property type="entry name" value="Lambda_DNA-bd_dom_sf"/>
</dbReference>
<dbReference type="SUPFAM" id="SSF47413">
    <property type="entry name" value="lambda repressor-like DNA-binding domains"/>
    <property type="match status" value="1"/>
</dbReference>
<dbReference type="InterPro" id="IPR013435">
    <property type="entry name" value="Mobile_mystery_prot_A"/>
</dbReference>
<organism evidence="1 2">
    <name type="scientific">Devosia nanyangense</name>
    <dbReference type="NCBI Taxonomy" id="1228055"/>
    <lineage>
        <taxon>Bacteria</taxon>
        <taxon>Pseudomonadati</taxon>
        <taxon>Pseudomonadota</taxon>
        <taxon>Alphaproteobacteria</taxon>
        <taxon>Hyphomicrobiales</taxon>
        <taxon>Devosiaceae</taxon>
        <taxon>Devosia</taxon>
    </lineage>
</organism>
<reference evidence="1" key="1">
    <citation type="submission" date="2020-07" db="EMBL/GenBank/DDBJ databases">
        <title>Huge and variable diversity of episymbiotic CPR bacteria and DPANN archaea in groundwater ecosystems.</title>
        <authorList>
            <person name="He C.Y."/>
            <person name="Keren R."/>
            <person name="Whittaker M."/>
            <person name="Farag I.F."/>
            <person name="Doudna J."/>
            <person name="Cate J.H.D."/>
            <person name="Banfield J.F."/>
        </authorList>
    </citation>
    <scope>NUCLEOTIDE SEQUENCE</scope>
    <source>
        <strain evidence="1">NC_groundwater_1586_Pr3_B-0.1um_66_15</strain>
    </source>
</reference>
<dbReference type="Gene3D" id="1.10.260.40">
    <property type="entry name" value="lambda repressor-like DNA-binding domains"/>
    <property type="match status" value="1"/>
</dbReference>
<proteinExistence type="predicted"/>
<gene>
    <name evidence="1" type="ORF">HY834_19320</name>
</gene>
<dbReference type="NCBIfam" id="TIGR02612">
    <property type="entry name" value="mob_myst_A"/>
    <property type="match status" value="1"/>
</dbReference>
<dbReference type="GO" id="GO:0003677">
    <property type="term" value="F:DNA binding"/>
    <property type="evidence" value="ECO:0007669"/>
    <property type="project" value="InterPro"/>
</dbReference>
<evidence type="ECO:0000313" key="2">
    <source>
        <dbReference type="Proteomes" id="UP000782610"/>
    </source>
</evidence>
<comment type="caution">
    <text evidence="1">The sequence shown here is derived from an EMBL/GenBank/DDBJ whole genome shotgun (WGS) entry which is preliminary data.</text>
</comment>
<evidence type="ECO:0000313" key="1">
    <source>
        <dbReference type="EMBL" id="MBI4923889.1"/>
    </source>
</evidence>
<dbReference type="AlphaFoldDB" id="A0A933L432"/>
<accession>A0A933L432</accession>
<dbReference type="Proteomes" id="UP000782610">
    <property type="component" value="Unassembled WGS sequence"/>
</dbReference>